<gene>
    <name evidence="1" type="ORF">LOK49_LG01G03111</name>
</gene>
<reference evidence="1 2" key="1">
    <citation type="journal article" date="2022" name="Plant J.">
        <title>Chromosome-level genome of Camellia lanceoleosa provides a valuable resource for understanding genome evolution and self-incompatibility.</title>
        <authorList>
            <person name="Gong W."/>
            <person name="Xiao S."/>
            <person name="Wang L."/>
            <person name="Liao Z."/>
            <person name="Chang Y."/>
            <person name="Mo W."/>
            <person name="Hu G."/>
            <person name="Li W."/>
            <person name="Zhao G."/>
            <person name="Zhu H."/>
            <person name="Hu X."/>
            <person name="Ji K."/>
            <person name="Xiang X."/>
            <person name="Song Q."/>
            <person name="Yuan D."/>
            <person name="Jin S."/>
            <person name="Zhang L."/>
        </authorList>
    </citation>
    <scope>NUCLEOTIDE SEQUENCE [LARGE SCALE GENOMIC DNA]</scope>
    <source>
        <strain evidence="1">SQ_2022a</strain>
    </source>
</reference>
<sequence length="191" mass="21832">MEMDEDKPGLCYSSWSCLFGIWYWKSYSTDHKSAEDVYKLIPTHFKFPKDLSRLTKDVALLLLECIRYLRPAATGLTKKIVCQPWMKTNGFKCPSESLLSSHIWGHLVNVGPLPIIDEAYYSRRVRSYMAELEAIEVAINPDQFSVNCEFEKLGLEDSLIGKPSIKIILAFLANPLINIPVEERQNSKISN</sequence>
<protein>
    <submittedName>
        <fullName evidence="1">Uncharacterized protein</fullName>
    </submittedName>
</protein>
<dbReference type="EMBL" id="CM045758">
    <property type="protein sequence ID" value="KAI8030893.1"/>
    <property type="molecule type" value="Genomic_DNA"/>
</dbReference>
<organism evidence="1 2">
    <name type="scientific">Camellia lanceoleosa</name>
    <dbReference type="NCBI Taxonomy" id="1840588"/>
    <lineage>
        <taxon>Eukaryota</taxon>
        <taxon>Viridiplantae</taxon>
        <taxon>Streptophyta</taxon>
        <taxon>Embryophyta</taxon>
        <taxon>Tracheophyta</taxon>
        <taxon>Spermatophyta</taxon>
        <taxon>Magnoliopsida</taxon>
        <taxon>eudicotyledons</taxon>
        <taxon>Gunneridae</taxon>
        <taxon>Pentapetalae</taxon>
        <taxon>asterids</taxon>
        <taxon>Ericales</taxon>
        <taxon>Theaceae</taxon>
        <taxon>Camellia</taxon>
    </lineage>
</organism>
<evidence type="ECO:0000313" key="2">
    <source>
        <dbReference type="Proteomes" id="UP001060215"/>
    </source>
</evidence>
<comment type="caution">
    <text evidence="1">The sequence shown here is derived from an EMBL/GenBank/DDBJ whole genome shotgun (WGS) entry which is preliminary data.</text>
</comment>
<evidence type="ECO:0000313" key="1">
    <source>
        <dbReference type="EMBL" id="KAI8030893.1"/>
    </source>
</evidence>
<dbReference type="Proteomes" id="UP001060215">
    <property type="component" value="Chromosome 1"/>
</dbReference>
<keyword evidence="2" id="KW-1185">Reference proteome</keyword>
<proteinExistence type="predicted"/>
<accession>A0ACC0J0H4</accession>
<name>A0ACC0J0H4_9ERIC</name>